<protein>
    <submittedName>
        <fullName evidence="3">Glycerophosphodiester phosphodiesterase</fullName>
    </submittedName>
</protein>
<dbReference type="Pfam" id="PF16387">
    <property type="entry name" value="DUF4996"/>
    <property type="match status" value="1"/>
</dbReference>
<dbReference type="GO" id="GO:0008889">
    <property type="term" value="F:glycerophosphodiester phosphodiesterase activity"/>
    <property type="evidence" value="ECO:0007669"/>
    <property type="project" value="TreeGrafter"/>
</dbReference>
<dbReference type="InterPro" id="IPR032160">
    <property type="entry name" value="DUF4996"/>
</dbReference>
<proteinExistence type="predicted"/>
<dbReference type="SUPFAM" id="SSF51695">
    <property type="entry name" value="PLC-like phosphodiesterases"/>
    <property type="match status" value="1"/>
</dbReference>
<dbReference type="PROSITE" id="PS51704">
    <property type="entry name" value="GP_PDE"/>
    <property type="match status" value="1"/>
</dbReference>
<comment type="caution">
    <text evidence="3">The sequence shown here is derived from an EMBL/GenBank/DDBJ whole genome shotgun (WGS) entry which is preliminary data.</text>
</comment>
<dbReference type="RefSeq" id="WP_116468312.1">
    <property type="nucleotide sequence ID" value="NZ_QENQ01000001.1"/>
</dbReference>
<dbReference type="Gene3D" id="3.20.20.190">
    <property type="entry name" value="Phosphatidylinositol (PI) phosphodiesterase"/>
    <property type="match status" value="1"/>
</dbReference>
<dbReference type="GO" id="GO:0070291">
    <property type="term" value="P:N-acylethanolamine metabolic process"/>
    <property type="evidence" value="ECO:0007669"/>
    <property type="project" value="TreeGrafter"/>
</dbReference>
<dbReference type="PANTHER" id="PTHR46320:SF1">
    <property type="entry name" value="GLYCEROPHOSPHODIESTER PHOSPHODIESTERASE 1"/>
    <property type="match status" value="1"/>
</dbReference>
<dbReference type="PANTHER" id="PTHR46320">
    <property type="entry name" value="GLYCEROPHOSPHODIESTER PHOSPHODIESTERASE 1"/>
    <property type="match status" value="1"/>
</dbReference>
<evidence type="ECO:0000256" key="1">
    <source>
        <dbReference type="SAM" id="SignalP"/>
    </source>
</evidence>
<feature type="signal peptide" evidence="1">
    <location>
        <begin position="1"/>
        <end position="23"/>
    </location>
</feature>
<dbReference type="EMBL" id="QENQ01000001">
    <property type="protein sequence ID" value="PVX28868.1"/>
    <property type="molecule type" value="Genomic_DNA"/>
</dbReference>
<dbReference type="InterPro" id="IPR030395">
    <property type="entry name" value="GP_PDE_dom"/>
</dbReference>
<dbReference type="Proteomes" id="UP000245890">
    <property type="component" value="Unassembled WGS sequence"/>
</dbReference>
<dbReference type="GO" id="GO:0006580">
    <property type="term" value="P:ethanolamine metabolic process"/>
    <property type="evidence" value="ECO:0007669"/>
    <property type="project" value="TreeGrafter"/>
</dbReference>
<feature type="chain" id="PRO_5015581434" evidence="1">
    <location>
        <begin position="24"/>
        <end position="316"/>
    </location>
</feature>
<evidence type="ECO:0000313" key="3">
    <source>
        <dbReference type="EMBL" id="PVX28868.1"/>
    </source>
</evidence>
<dbReference type="GO" id="GO:0006644">
    <property type="term" value="P:phospholipid metabolic process"/>
    <property type="evidence" value="ECO:0007669"/>
    <property type="project" value="TreeGrafter"/>
</dbReference>
<keyword evidence="1" id="KW-0732">Signal</keyword>
<dbReference type="CDD" id="cd08566">
    <property type="entry name" value="GDPD_AtGDE_like"/>
    <property type="match status" value="1"/>
</dbReference>
<accession>A0A2U0SBW5</accession>
<sequence length="316" mass="33737">MVSVLRQGVLAFALLLPAPLALAAPREAAPGVQARFAELDGVIVVAHRGCHNPAPRHGLGPAPENSLLALEHCVTIGADVMETDVLRTADGHLVMIHDDSVDRTTNGTGRVAAQSLAQLRALRLRQNLGGAAAPLTDEHIVTLDEMLAAARGRILLNLDIKAAIYPEVIEAVVRAGAQDRVFIKTEAGIATPPLAGLTPYDRVPFMPILLNAEGKADLAAVLARQLDGKRPIGAELPRLRPEQLSSVAALARRHGLRLLVNTIFEGFVEGAYSDLDALRDPAAVWGRLLTDGVTVFQTDEPEALLVFRASLPRRKT</sequence>
<reference evidence="3 4" key="1">
    <citation type="submission" date="2018-05" db="EMBL/GenBank/DDBJ databases">
        <title>Description of Sphingomonas pokkalii sp nov, isolated from the rhizosphere of saline tolerant pokkali rice and its draft genome analysis.</title>
        <authorList>
            <person name="Menon R."/>
            <person name="Kumari S."/>
            <person name="Rameshkumar N."/>
        </authorList>
    </citation>
    <scope>NUCLEOTIDE SEQUENCE [LARGE SCALE GENOMIC DNA]</scope>
    <source>
        <strain evidence="3 4">L3B27</strain>
    </source>
</reference>
<evidence type="ECO:0000313" key="4">
    <source>
        <dbReference type="Proteomes" id="UP000245890"/>
    </source>
</evidence>
<dbReference type="InterPro" id="IPR017946">
    <property type="entry name" value="PLC-like_Pdiesterase_TIM-brl"/>
</dbReference>
<feature type="domain" description="GP-PDE" evidence="2">
    <location>
        <begin position="42"/>
        <end position="300"/>
    </location>
</feature>
<dbReference type="GO" id="GO:0005886">
    <property type="term" value="C:plasma membrane"/>
    <property type="evidence" value="ECO:0007669"/>
    <property type="project" value="TreeGrafter"/>
</dbReference>
<keyword evidence="4" id="KW-1185">Reference proteome</keyword>
<evidence type="ECO:0000259" key="2">
    <source>
        <dbReference type="PROSITE" id="PS51704"/>
    </source>
</evidence>
<dbReference type="Pfam" id="PF03009">
    <property type="entry name" value="GDPD"/>
    <property type="match status" value="1"/>
</dbReference>
<name>A0A2U0SBW5_9SPHN</name>
<dbReference type="OrthoDB" id="1854250at2"/>
<dbReference type="AlphaFoldDB" id="A0A2U0SBW5"/>
<organism evidence="3 4">
    <name type="scientific">Sphingomonas pokkalii</name>
    <dbReference type="NCBI Taxonomy" id="2175090"/>
    <lineage>
        <taxon>Bacteria</taxon>
        <taxon>Pseudomonadati</taxon>
        <taxon>Pseudomonadota</taxon>
        <taxon>Alphaproteobacteria</taxon>
        <taxon>Sphingomonadales</taxon>
        <taxon>Sphingomonadaceae</taxon>
        <taxon>Sphingomonas</taxon>
    </lineage>
</organism>
<gene>
    <name evidence="3" type="ORF">DD559_05590</name>
</gene>